<dbReference type="InterPro" id="IPR005537">
    <property type="entry name" value="RAMP_III_fam"/>
</dbReference>
<reference evidence="3 4" key="1">
    <citation type="submission" date="2018-10" db="EMBL/GenBank/DDBJ databases">
        <title>Genomic Encyclopedia of Archaeal and Bacterial Type Strains, Phase II (KMG-II): from individual species to whole genera.</title>
        <authorList>
            <person name="Goeker M."/>
        </authorList>
    </citation>
    <scope>NUCLEOTIDE SEQUENCE [LARGE SCALE GENOMIC DNA]</scope>
    <source>
        <strain evidence="3 4">VM1</strain>
    </source>
</reference>
<keyword evidence="1" id="KW-0051">Antiviral defense</keyword>
<dbReference type="RefSeq" id="WP_121922706.1">
    <property type="nucleotide sequence ID" value="NZ_REFO01000010.1"/>
</dbReference>
<name>A0A3M0BN42_9AQUI</name>
<feature type="domain" description="CRISPR type III-associated protein" evidence="2">
    <location>
        <begin position="114"/>
        <end position="337"/>
    </location>
</feature>
<dbReference type="Proteomes" id="UP000280842">
    <property type="component" value="Unassembled WGS sequence"/>
</dbReference>
<gene>
    <name evidence="3" type="ORF">CLV39_0584</name>
</gene>
<dbReference type="AlphaFoldDB" id="A0A3M0BN42"/>
<evidence type="ECO:0000313" key="3">
    <source>
        <dbReference type="EMBL" id="RMA97946.1"/>
    </source>
</evidence>
<keyword evidence="4" id="KW-1185">Reference proteome</keyword>
<evidence type="ECO:0000259" key="2">
    <source>
        <dbReference type="Pfam" id="PF03787"/>
    </source>
</evidence>
<protein>
    <submittedName>
        <fullName evidence="3">CRISPR-associated protein Cmr2</fullName>
    </submittedName>
</protein>
<proteinExistence type="predicted"/>
<dbReference type="Pfam" id="PF03787">
    <property type="entry name" value="RAMPs"/>
    <property type="match status" value="1"/>
</dbReference>
<dbReference type="GO" id="GO:0051607">
    <property type="term" value="P:defense response to virus"/>
    <property type="evidence" value="ECO:0007669"/>
    <property type="project" value="UniProtKB-KW"/>
</dbReference>
<evidence type="ECO:0000313" key="4">
    <source>
        <dbReference type="Proteomes" id="UP000280842"/>
    </source>
</evidence>
<dbReference type="OrthoDB" id="5501881at2"/>
<dbReference type="CDD" id="cd09726">
    <property type="entry name" value="RAMP_I_III"/>
    <property type="match status" value="1"/>
</dbReference>
<evidence type="ECO:0000256" key="1">
    <source>
        <dbReference type="ARBA" id="ARBA00023118"/>
    </source>
</evidence>
<dbReference type="EMBL" id="REFO01000010">
    <property type="protein sequence ID" value="RMA97946.1"/>
    <property type="molecule type" value="Genomic_DNA"/>
</dbReference>
<accession>A0A3M0BN42</accession>
<organism evidence="3 4">
    <name type="scientific">Hydrogenothermus marinus</name>
    <dbReference type="NCBI Taxonomy" id="133270"/>
    <lineage>
        <taxon>Bacteria</taxon>
        <taxon>Pseudomonadati</taxon>
        <taxon>Aquificota</taxon>
        <taxon>Aquificia</taxon>
        <taxon>Aquificales</taxon>
        <taxon>Hydrogenothermaceae</taxon>
        <taxon>Hydrogenothermus</taxon>
    </lineage>
</organism>
<sequence length="355" mass="41934">MHYETILNKTEDDLSYYIHFCKIYVDYKETKIKDTEEDLKKLFPFWKNPNPTDKNFKNYKLKNFPLEYLKYNLEQENKKQINIQNETFNNIAQIQNLKEFTKLLIPYSFAIEAKFKLKSPYFSHDDDEFYLINNPCLKDKAFKVPMIRGSSWKGVLKKSAIDIINENNKDNDSNKTIENLKSYFRIFGVGSENFRELINDKNLDKNKLKLFFLLEGISIKKDDNLEDIFKKYQEQNIQAQKGRAIFYPTFFDSLSLEVINPHDRRTKAGKNPIYYEVVPKETKGKLQIVYIPFDKVMAPNETIKEEAERDLNFLKKCIKKAFENGIGAKTKLGWGKCQDIDFQCFWSNGDECGND</sequence>
<comment type="caution">
    <text evidence="3">The sequence shown here is derived from an EMBL/GenBank/DDBJ whole genome shotgun (WGS) entry which is preliminary data.</text>
</comment>